<gene>
    <name evidence="1" type="ORF">CR513_07847</name>
</gene>
<feature type="non-terminal residue" evidence="1">
    <location>
        <position position="1"/>
    </location>
</feature>
<evidence type="ECO:0000313" key="1">
    <source>
        <dbReference type="EMBL" id="RDY07975.1"/>
    </source>
</evidence>
<comment type="caution">
    <text evidence="1">The sequence shown here is derived from an EMBL/GenBank/DDBJ whole genome shotgun (WGS) entry which is preliminary data.</text>
</comment>
<protein>
    <submittedName>
        <fullName evidence="1">Uncharacterized protein</fullName>
    </submittedName>
</protein>
<name>A0A371HYU4_MUCPR</name>
<keyword evidence="2" id="KW-1185">Reference proteome</keyword>
<reference evidence="1" key="1">
    <citation type="submission" date="2018-05" db="EMBL/GenBank/DDBJ databases">
        <title>Draft genome of Mucuna pruriens seed.</title>
        <authorList>
            <person name="Nnadi N.E."/>
            <person name="Vos R."/>
            <person name="Hasami M.H."/>
            <person name="Devisetty U.K."/>
            <person name="Aguiy J.C."/>
        </authorList>
    </citation>
    <scope>NUCLEOTIDE SEQUENCE [LARGE SCALE GENOMIC DNA]</scope>
    <source>
        <strain evidence="1">JCA_2017</strain>
    </source>
</reference>
<accession>A0A371HYU4</accession>
<evidence type="ECO:0000313" key="2">
    <source>
        <dbReference type="Proteomes" id="UP000257109"/>
    </source>
</evidence>
<proteinExistence type="predicted"/>
<dbReference type="Proteomes" id="UP000257109">
    <property type="component" value="Unassembled WGS sequence"/>
</dbReference>
<dbReference type="AlphaFoldDB" id="A0A371HYU4"/>
<organism evidence="1 2">
    <name type="scientific">Mucuna pruriens</name>
    <name type="common">Velvet bean</name>
    <name type="synonym">Dolichos pruriens</name>
    <dbReference type="NCBI Taxonomy" id="157652"/>
    <lineage>
        <taxon>Eukaryota</taxon>
        <taxon>Viridiplantae</taxon>
        <taxon>Streptophyta</taxon>
        <taxon>Embryophyta</taxon>
        <taxon>Tracheophyta</taxon>
        <taxon>Spermatophyta</taxon>
        <taxon>Magnoliopsida</taxon>
        <taxon>eudicotyledons</taxon>
        <taxon>Gunneridae</taxon>
        <taxon>Pentapetalae</taxon>
        <taxon>rosids</taxon>
        <taxon>fabids</taxon>
        <taxon>Fabales</taxon>
        <taxon>Fabaceae</taxon>
        <taxon>Papilionoideae</taxon>
        <taxon>50 kb inversion clade</taxon>
        <taxon>NPAAA clade</taxon>
        <taxon>indigoferoid/millettioid clade</taxon>
        <taxon>Phaseoleae</taxon>
        <taxon>Mucuna</taxon>
    </lineage>
</organism>
<dbReference type="EMBL" id="QJKJ01001366">
    <property type="protein sequence ID" value="RDY07975.1"/>
    <property type="molecule type" value="Genomic_DNA"/>
</dbReference>
<sequence>MNPLANIKRTKGSTSWKNAQERYIIRRYIRSKHELKQRQGFLVQTRVGITTNHSIPRNHIFFLYPIKQLTSRINFTTLGIHINECINKLKRSQMATSRKNTHHRTLIGRHVILLHAAKASQGFFKSTTLNVPRNYGIPRDHIFGGNLIKKTSSIIHVSLRYIASNKSGERDGISESTFIKHQARMV</sequence>